<sequence length="384" mass="42523">MLSGHRSYKQMMRLLRRTMYILLGIIALLAVVAVLVLQLPSFGAMPAGDRLKRIEASANYQDGHFHFPIETPMMAPGVSYWQLVIKYLRPVANREPTKPLPSVKTDLNSLGADTSGGSPVVVWFGHSSYLIKLEGQTILVDPVFSDRPSPIAVLGTKSYPGTNVYSVDDLPPIDVVVITHDHYDHLDYDTILKLIPKAKQFHTALGVGAHLARWGVAESAIHEYDWGEGGPVGRGLSLRAVRARHFSGRGLVNGKTLWTAFVLQSPSHKLFLGGDSGYGPHFREIGDAYGPFDLALLEAGQYDVQWPLIHMMPEETVQAAVDLRANVLMPVHWGKFTLALHAWTEPVERVLKKAAELNVTVTTPLIGEPIVVGQTYPQKRWWAF</sequence>
<keyword evidence="3" id="KW-1185">Reference proteome</keyword>
<dbReference type="InterPro" id="IPR036866">
    <property type="entry name" value="RibonucZ/Hydroxyglut_hydro"/>
</dbReference>
<dbReference type="PANTHER" id="PTHR15032:SF4">
    <property type="entry name" value="N-ACYL-PHOSPHATIDYLETHANOLAMINE-HYDROLYZING PHOSPHOLIPASE D"/>
    <property type="match status" value="1"/>
</dbReference>
<dbReference type="EMBL" id="CAIT01000006">
    <property type="protein sequence ID" value="CCH53324.1"/>
    <property type="molecule type" value="Genomic_DNA"/>
</dbReference>
<evidence type="ECO:0000313" key="2">
    <source>
        <dbReference type="EMBL" id="CCH53324.1"/>
    </source>
</evidence>
<evidence type="ECO:0000313" key="3">
    <source>
        <dbReference type="Proteomes" id="UP000009309"/>
    </source>
</evidence>
<organism evidence="2 3">
    <name type="scientific">Fibrisoma limi BUZ 3</name>
    <dbReference type="NCBI Taxonomy" id="1185876"/>
    <lineage>
        <taxon>Bacteria</taxon>
        <taxon>Pseudomonadati</taxon>
        <taxon>Bacteroidota</taxon>
        <taxon>Cytophagia</taxon>
        <taxon>Cytophagales</taxon>
        <taxon>Spirosomataceae</taxon>
        <taxon>Fibrisoma</taxon>
    </lineage>
</organism>
<dbReference type="Proteomes" id="UP000009309">
    <property type="component" value="Unassembled WGS sequence"/>
</dbReference>
<name>I2GHE9_9BACT</name>
<dbReference type="InterPro" id="IPR001279">
    <property type="entry name" value="Metallo-B-lactamas"/>
</dbReference>
<dbReference type="SUPFAM" id="SSF56281">
    <property type="entry name" value="Metallo-hydrolase/oxidoreductase"/>
    <property type="match status" value="1"/>
</dbReference>
<dbReference type="eggNOG" id="COG2220">
    <property type="taxonomic scope" value="Bacteria"/>
</dbReference>
<feature type="domain" description="Metallo-beta-lactamase" evidence="1">
    <location>
        <begin position="137"/>
        <end position="333"/>
    </location>
</feature>
<dbReference type="GO" id="GO:0005737">
    <property type="term" value="C:cytoplasm"/>
    <property type="evidence" value="ECO:0007669"/>
    <property type="project" value="TreeGrafter"/>
</dbReference>
<dbReference type="AlphaFoldDB" id="I2GHE9"/>
<protein>
    <recommendedName>
        <fullName evidence="1">Metallo-beta-lactamase domain-containing protein</fullName>
    </recommendedName>
</protein>
<dbReference type="STRING" id="1185876.BN8_02413"/>
<comment type="caution">
    <text evidence="2">The sequence shown here is derived from an EMBL/GenBank/DDBJ whole genome shotgun (WGS) entry which is preliminary data.</text>
</comment>
<accession>I2GHE9</accession>
<gene>
    <name evidence="2" type="primary">romA</name>
    <name evidence="2" type="ORF">BN8_02413</name>
</gene>
<reference evidence="2 3" key="1">
    <citation type="journal article" date="2012" name="J. Bacteriol.">
        <title>Genome Sequence of the Filamentous Bacterium Fibrisoma limi BUZ 3T.</title>
        <authorList>
            <person name="Filippini M."/>
            <person name="Qi W."/>
            <person name="Jaenicke S."/>
            <person name="Goesmann A."/>
            <person name="Smits T.H."/>
            <person name="Bagheri H.C."/>
        </authorList>
    </citation>
    <scope>NUCLEOTIDE SEQUENCE [LARGE SCALE GENOMIC DNA]</scope>
    <source>
        <strain evidence="3">BUZ 3T</strain>
    </source>
</reference>
<proteinExistence type="predicted"/>
<dbReference type="Pfam" id="PF12706">
    <property type="entry name" value="Lactamase_B_2"/>
    <property type="match status" value="1"/>
</dbReference>
<dbReference type="PANTHER" id="PTHR15032">
    <property type="entry name" value="N-ACYL-PHOSPHATIDYLETHANOLAMINE-HYDROLYZING PHOSPHOLIPASE D"/>
    <property type="match status" value="1"/>
</dbReference>
<evidence type="ECO:0000259" key="1">
    <source>
        <dbReference type="Pfam" id="PF12706"/>
    </source>
</evidence>
<dbReference type="Gene3D" id="3.60.15.10">
    <property type="entry name" value="Ribonuclease Z/Hydroxyacylglutathione hydrolase-like"/>
    <property type="match status" value="1"/>
</dbReference>